<keyword evidence="1" id="KW-0732">Signal</keyword>
<dbReference type="EMBL" id="CAXKWB010059641">
    <property type="protein sequence ID" value="CAL4182153.1"/>
    <property type="molecule type" value="Genomic_DNA"/>
</dbReference>
<evidence type="ECO:0000313" key="2">
    <source>
        <dbReference type="EMBL" id="CAL4182153.1"/>
    </source>
</evidence>
<feature type="signal peptide" evidence="1">
    <location>
        <begin position="1"/>
        <end position="19"/>
    </location>
</feature>
<proteinExistence type="predicted"/>
<gene>
    <name evidence="2" type="ORF">MNOR_LOCUS35519</name>
</gene>
<protein>
    <submittedName>
        <fullName evidence="2">Uncharacterized protein</fullName>
    </submittedName>
</protein>
<dbReference type="InterPro" id="IPR008979">
    <property type="entry name" value="Galactose-bd-like_sf"/>
</dbReference>
<feature type="chain" id="PRO_5043337708" evidence="1">
    <location>
        <begin position="20"/>
        <end position="185"/>
    </location>
</feature>
<evidence type="ECO:0000256" key="1">
    <source>
        <dbReference type="SAM" id="SignalP"/>
    </source>
</evidence>
<organism evidence="2 3">
    <name type="scientific">Meganyctiphanes norvegica</name>
    <name type="common">Northern krill</name>
    <name type="synonym">Thysanopoda norvegica</name>
    <dbReference type="NCBI Taxonomy" id="48144"/>
    <lineage>
        <taxon>Eukaryota</taxon>
        <taxon>Metazoa</taxon>
        <taxon>Ecdysozoa</taxon>
        <taxon>Arthropoda</taxon>
        <taxon>Crustacea</taxon>
        <taxon>Multicrustacea</taxon>
        <taxon>Malacostraca</taxon>
        <taxon>Eumalacostraca</taxon>
        <taxon>Eucarida</taxon>
        <taxon>Euphausiacea</taxon>
        <taxon>Euphausiidae</taxon>
        <taxon>Meganyctiphanes</taxon>
    </lineage>
</organism>
<evidence type="ECO:0000313" key="3">
    <source>
        <dbReference type="Proteomes" id="UP001497623"/>
    </source>
</evidence>
<dbReference type="Gene3D" id="2.60.120.260">
    <property type="entry name" value="Galactose-binding domain-like"/>
    <property type="match status" value="1"/>
</dbReference>
<dbReference type="SUPFAM" id="SSF49785">
    <property type="entry name" value="Galactose-binding domain-like"/>
    <property type="match status" value="1"/>
</dbReference>
<sequence length="185" mass="20805">MAVIAVIISALWAINTATSAVIDKTPITGRMQQPSVRIGLNESIIIDYTGMGQELGVEAAPKNLISRDVFWEPGSDLGYVTFDFQECYNVTHVELSNFGNVTHYVTEFVLETTIDYHALVTTCRAVKPPRRTAKTTCTFTNTTDGVRTFTLVKPFSGRHWRFKITKSYNESKPMTNRLTFYGHPE</sequence>
<dbReference type="AlphaFoldDB" id="A0AAV2SFR4"/>
<comment type="caution">
    <text evidence="2">The sequence shown here is derived from an EMBL/GenBank/DDBJ whole genome shotgun (WGS) entry which is preliminary data.</text>
</comment>
<dbReference type="Proteomes" id="UP001497623">
    <property type="component" value="Unassembled WGS sequence"/>
</dbReference>
<keyword evidence="3" id="KW-1185">Reference proteome</keyword>
<reference evidence="2 3" key="1">
    <citation type="submission" date="2024-05" db="EMBL/GenBank/DDBJ databases">
        <authorList>
            <person name="Wallberg A."/>
        </authorList>
    </citation>
    <scope>NUCLEOTIDE SEQUENCE [LARGE SCALE GENOMIC DNA]</scope>
</reference>
<name>A0AAV2SFR4_MEGNR</name>
<accession>A0AAV2SFR4</accession>